<sequence length="96" mass="10220">MPHSFEAVLENLPQGIVLLDSADTVTAFNSRALDILGLPDGALRRGMNIDGLPGTAECRAATCSRLTIGRRNTSQFALSDGRMISLTCAREREAGS</sequence>
<dbReference type="eggNOG" id="COG5000">
    <property type="taxonomic scope" value="Bacteria"/>
</dbReference>
<dbReference type="AlphaFoldDB" id="Q2K9H3"/>
<keyword evidence="3" id="KW-1185">Reference proteome</keyword>
<feature type="domain" description="PAS" evidence="1">
    <location>
        <begin position="5"/>
        <end position="53"/>
    </location>
</feature>
<dbReference type="HOGENOM" id="CLU_2357718_0_0_5"/>
<dbReference type="InterPro" id="IPR000014">
    <property type="entry name" value="PAS"/>
</dbReference>
<dbReference type="Gene3D" id="3.30.450.20">
    <property type="entry name" value="PAS domain"/>
    <property type="match status" value="1"/>
</dbReference>
<evidence type="ECO:0000259" key="1">
    <source>
        <dbReference type="Pfam" id="PF13188"/>
    </source>
</evidence>
<name>Q2K9H3_RHIEC</name>
<organism evidence="2 3">
    <name type="scientific">Rhizobium etli (strain ATCC 51251 / DSM 11541 / JCM 21823 / NBRC 15573 / CFN 42)</name>
    <dbReference type="NCBI Taxonomy" id="347834"/>
    <lineage>
        <taxon>Bacteria</taxon>
        <taxon>Pseudomonadati</taxon>
        <taxon>Pseudomonadota</taxon>
        <taxon>Alphaproteobacteria</taxon>
        <taxon>Hyphomicrobiales</taxon>
        <taxon>Rhizobiaceae</taxon>
        <taxon>Rhizobium/Agrobacterium group</taxon>
        <taxon>Rhizobium</taxon>
    </lineage>
</organism>
<dbReference type="Pfam" id="PF13188">
    <property type="entry name" value="PAS_8"/>
    <property type="match status" value="1"/>
</dbReference>
<accession>Q2K9H3</accession>
<proteinExistence type="predicted"/>
<protein>
    <recommendedName>
        <fullName evidence="1">PAS domain-containing protein</fullName>
    </recommendedName>
</protein>
<dbReference type="InterPro" id="IPR035965">
    <property type="entry name" value="PAS-like_dom_sf"/>
</dbReference>
<reference evidence="2 3" key="1">
    <citation type="journal article" date="2006" name="Proc. Natl. Acad. Sci. U.S.A.">
        <title>The partitioned Rhizobium etli genome: genetic and metabolic redundancy in seven interacting replicons.</title>
        <authorList>
            <person name="Gonzalez V."/>
            <person name="Santamaria R.I."/>
            <person name="Bustos P."/>
            <person name="Hernandez-Gonzalez I."/>
            <person name="Medrano-Soto A."/>
            <person name="Moreno-Hagelsieb G."/>
            <person name="Janga S.C."/>
            <person name="Ramirez M.A."/>
            <person name="Jimenez-Jacinto V."/>
            <person name="Collado-Vides J."/>
            <person name="Davila G."/>
        </authorList>
    </citation>
    <scope>NUCLEOTIDE SEQUENCE [LARGE SCALE GENOMIC DNA]</scope>
    <source>
        <strain evidence="3">ATCC 51251 / DSM 11541 / JCM 21823 / NBRC 15573 / CFN 42</strain>
    </source>
</reference>
<gene>
    <name evidence="2" type="ordered locus">RHE_CH01718</name>
</gene>
<dbReference type="EMBL" id="CP000133">
    <property type="protein sequence ID" value="ABC90513.1"/>
    <property type="molecule type" value="Genomic_DNA"/>
</dbReference>
<evidence type="ECO:0000313" key="3">
    <source>
        <dbReference type="Proteomes" id="UP000001936"/>
    </source>
</evidence>
<dbReference type="KEGG" id="ret:RHE_CH01718"/>
<evidence type="ECO:0000313" key="2">
    <source>
        <dbReference type="EMBL" id="ABC90513.1"/>
    </source>
</evidence>
<dbReference type="SUPFAM" id="SSF55785">
    <property type="entry name" value="PYP-like sensor domain (PAS domain)"/>
    <property type="match status" value="1"/>
</dbReference>
<dbReference type="Proteomes" id="UP000001936">
    <property type="component" value="Chromosome"/>
</dbReference>